<proteinExistence type="predicted"/>
<dbReference type="Proteomes" id="UP001629235">
    <property type="component" value="Unassembled WGS sequence"/>
</dbReference>
<organism evidence="1 2">
    <name type="scientific">Paraburkholderia rhynchosiae</name>
    <dbReference type="NCBI Taxonomy" id="487049"/>
    <lineage>
        <taxon>Bacteria</taxon>
        <taxon>Pseudomonadati</taxon>
        <taxon>Pseudomonadota</taxon>
        <taxon>Betaproteobacteria</taxon>
        <taxon>Burkholderiales</taxon>
        <taxon>Burkholderiaceae</taxon>
        <taxon>Paraburkholderia</taxon>
    </lineage>
</organism>
<reference evidence="1 2" key="1">
    <citation type="journal article" date="2024" name="Chem. Sci.">
        <title>Discovery of megapolipeptins by genome mining of a Burkholderiales bacteria collection.</title>
        <authorList>
            <person name="Paulo B.S."/>
            <person name="Recchia M.J.J."/>
            <person name="Lee S."/>
            <person name="Fergusson C.H."/>
            <person name="Romanowski S.B."/>
            <person name="Hernandez A."/>
            <person name="Krull N."/>
            <person name="Liu D.Y."/>
            <person name="Cavanagh H."/>
            <person name="Bos A."/>
            <person name="Gray C.A."/>
            <person name="Murphy B.T."/>
            <person name="Linington R.G."/>
            <person name="Eustaquio A.S."/>
        </authorList>
    </citation>
    <scope>NUCLEOTIDE SEQUENCE [LARGE SCALE GENOMIC DNA]</scope>
    <source>
        <strain evidence="1 2">RL18-126-BIB-B</strain>
    </source>
</reference>
<sequence length="341" mass="36083">MTFPRPVFAGIALATAVLASTASGTSLVEATAAPPTLPLEIIDDVPLGGATTRFDYESYDADRHLLFIAHLGDSEVVVFNTQTSRVVGRVPNVSSVHGVLAIPQLGRVYATATGANEVVAIDIATLTVSARVPTGAYPDGMAYAPEEHKLYVSDKNGGTTTVVDVSSNRRISTISLGGEVGNAQYDPASKHVFLNDQTHRELVEVNPATDQIVGRVVLPEAKGNHGLLISAAQHLAFVACEDNARLIVVDLRLRRVVSSFAVGKDPDVLAYDDQLGLLYVAAESGVLSMFQVTDKTVSKVGDGFVGPNAHVVAIAPDTHRSYFPLKDAGGKTVLRVFKVAR</sequence>
<protein>
    <submittedName>
        <fullName evidence="1">YncE family protein</fullName>
    </submittedName>
</protein>
<evidence type="ECO:0000313" key="1">
    <source>
        <dbReference type="EMBL" id="MFM0107308.1"/>
    </source>
</evidence>
<dbReference type="EMBL" id="JAQQDW010000076">
    <property type="protein sequence ID" value="MFM0107308.1"/>
    <property type="molecule type" value="Genomic_DNA"/>
</dbReference>
<name>A0ACC7NLF8_9BURK</name>
<accession>A0ACC7NLF8</accession>
<keyword evidence="2" id="KW-1185">Reference proteome</keyword>
<evidence type="ECO:0000313" key="2">
    <source>
        <dbReference type="Proteomes" id="UP001629235"/>
    </source>
</evidence>
<comment type="caution">
    <text evidence="1">The sequence shown here is derived from an EMBL/GenBank/DDBJ whole genome shotgun (WGS) entry which is preliminary data.</text>
</comment>
<gene>
    <name evidence="1" type="ORF">PQR01_28460</name>
</gene>